<accession>A0AAN6KID5</accession>
<dbReference type="AlphaFoldDB" id="A0AAN6KID5"/>
<evidence type="ECO:0000313" key="2">
    <source>
        <dbReference type="Proteomes" id="UP001175353"/>
    </source>
</evidence>
<proteinExistence type="predicted"/>
<gene>
    <name evidence="1" type="ORF">LTR91_010798</name>
</gene>
<evidence type="ECO:0000313" key="1">
    <source>
        <dbReference type="EMBL" id="KAK0984762.1"/>
    </source>
</evidence>
<comment type="caution">
    <text evidence="1">The sequence shown here is derived from an EMBL/GenBank/DDBJ whole genome shotgun (WGS) entry which is preliminary data.</text>
</comment>
<organism evidence="1 2">
    <name type="scientific">Friedmanniomyces endolithicus</name>
    <dbReference type="NCBI Taxonomy" id="329885"/>
    <lineage>
        <taxon>Eukaryota</taxon>
        <taxon>Fungi</taxon>
        <taxon>Dikarya</taxon>
        <taxon>Ascomycota</taxon>
        <taxon>Pezizomycotina</taxon>
        <taxon>Dothideomycetes</taxon>
        <taxon>Dothideomycetidae</taxon>
        <taxon>Mycosphaerellales</taxon>
        <taxon>Teratosphaeriaceae</taxon>
        <taxon>Friedmanniomyces</taxon>
    </lineage>
</organism>
<dbReference type="EMBL" id="JAUJLE010000095">
    <property type="protein sequence ID" value="KAK0984762.1"/>
    <property type="molecule type" value="Genomic_DNA"/>
</dbReference>
<protein>
    <submittedName>
        <fullName evidence="1">Uncharacterized protein</fullName>
    </submittedName>
</protein>
<dbReference type="Proteomes" id="UP001175353">
    <property type="component" value="Unassembled WGS sequence"/>
</dbReference>
<reference evidence="1" key="1">
    <citation type="submission" date="2023-06" db="EMBL/GenBank/DDBJ databases">
        <title>Black Yeasts Isolated from many extreme environments.</title>
        <authorList>
            <person name="Coleine C."/>
            <person name="Stajich J.E."/>
            <person name="Selbmann L."/>
        </authorList>
    </citation>
    <scope>NUCLEOTIDE SEQUENCE</scope>
    <source>
        <strain evidence="1">CCFEE 5200</strain>
    </source>
</reference>
<sequence>MTGSDKVLVYHHHYNGSPVVKDGLGTIKREELDRILREGKCSSYFVPPYLLSTSKRIPRGAMAIEVLQRDLLTPAQAAKYDRYPTADANVAGLTLPLYVVLGSALGGKYSELVILSKRI</sequence>
<keyword evidence="2" id="KW-1185">Reference proteome</keyword>
<name>A0AAN6KID5_9PEZI</name>